<dbReference type="AlphaFoldDB" id="A0A8H6TLW9"/>
<proteinExistence type="predicted"/>
<accession>A0A8H6TLW9</accession>
<dbReference type="OrthoDB" id="3132519at2759"/>
<sequence>MPLDSAYSLAYQIAAEENECLWSLLGKSATWRTTAQQPQSTPPSLIHTGGAHGNPHIPRLETYRNPKTGVEKPLTERQRLAQAMGSIMRRESERGISAGLNRSVRWKADSAASTASSKTGNAANAEAAAIGRAKQTTRRRTAAFKNLKCTALIGDAGINASHRLETGSYGFAIVGTEIVLARVLTMYAKKGSKASAYSFVADTDTINGVFYLFLQTFDHLQLRSFRKSPQRHSALGSVLRFEHLTAHSFLRLLPCERSGFVEVRELDGTVTIGQEAYKMWKDLNDERDKLGKCVATLNAVKGKGGAKNIMEIEEEDDDLSSRSPGECIHPLISGATPRYDPSIPMRASIYGKSGQNGQVCILDSTRRRWQTLDRRAPATIPKDADVTAECNLLTRTLKATNSLPTAQYDRGIFGTFDTFAETMASSLTAFSPSSYTLLEPTPMCEHAHVTAPCADCGEPMPTGEHNLKKLQPPASMFSVVGHGLRPFVPLRCWRGRDLGGRETTPIELRRVHQQRMQHSTSTTVLTHLLRCHERRDFVVGLSGT</sequence>
<dbReference type="EMBL" id="JACAZE010000003">
    <property type="protein sequence ID" value="KAF7319656.1"/>
    <property type="molecule type" value="Genomic_DNA"/>
</dbReference>
<gene>
    <name evidence="2" type="ORF">HMN09_00306100</name>
</gene>
<dbReference type="Proteomes" id="UP000613580">
    <property type="component" value="Unassembled WGS sequence"/>
</dbReference>
<protein>
    <submittedName>
        <fullName evidence="2">Uncharacterized protein</fullName>
    </submittedName>
</protein>
<comment type="caution">
    <text evidence="2">The sequence shown here is derived from an EMBL/GenBank/DDBJ whole genome shotgun (WGS) entry which is preliminary data.</text>
</comment>
<name>A0A8H6TLW9_MYCCL</name>
<feature type="compositionally biased region" description="Basic and acidic residues" evidence="1">
    <location>
        <begin position="58"/>
        <end position="72"/>
    </location>
</feature>
<feature type="region of interest" description="Disordered" evidence="1">
    <location>
        <begin position="33"/>
        <end position="72"/>
    </location>
</feature>
<keyword evidence="3" id="KW-1185">Reference proteome</keyword>
<evidence type="ECO:0000256" key="1">
    <source>
        <dbReference type="SAM" id="MobiDB-lite"/>
    </source>
</evidence>
<evidence type="ECO:0000313" key="2">
    <source>
        <dbReference type="EMBL" id="KAF7319656.1"/>
    </source>
</evidence>
<evidence type="ECO:0000313" key="3">
    <source>
        <dbReference type="Proteomes" id="UP000613580"/>
    </source>
</evidence>
<reference evidence="2" key="1">
    <citation type="submission" date="2020-05" db="EMBL/GenBank/DDBJ databases">
        <title>Mycena genomes resolve the evolution of fungal bioluminescence.</title>
        <authorList>
            <person name="Tsai I.J."/>
        </authorList>
    </citation>
    <scope>NUCLEOTIDE SEQUENCE</scope>
    <source>
        <strain evidence="2">110903Hualien_Pintung</strain>
    </source>
</reference>
<feature type="compositionally biased region" description="Polar residues" evidence="1">
    <location>
        <begin position="33"/>
        <end position="43"/>
    </location>
</feature>
<organism evidence="2 3">
    <name type="scientific">Mycena chlorophos</name>
    <name type="common">Agaric fungus</name>
    <name type="synonym">Agaricus chlorophos</name>
    <dbReference type="NCBI Taxonomy" id="658473"/>
    <lineage>
        <taxon>Eukaryota</taxon>
        <taxon>Fungi</taxon>
        <taxon>Dikarya</taxon>
        <taxon>Basidiomycota</taxon>
        <taxon>Agaricomycotina</taxon>
        <taxon>Agaricomycetes</taxon>
        <taxon>Agaricomycetidae</taxon>
        <taxon>Agaricales</taxon>
        <taxon>Marasmiineae</taxon>
        <taxon>Mycenaceae</taxon>
        <taxon>Mycena</taxon>
    </lineage>
</organism>